<dbReference type="Proteomes" id="UP000638849">
    <property type="component" value="Unassembled WGS sequence"/>
</dbReference>
<evidence type="ECO:0000256" key="1">
    <source>
        <dbReference type="SAM" id="Phobius"/>
    </source>
</evidence>
<protein>
    <submittedName>
        <fullName evidence="2">Uncharacterized protein</fullName>
    </submittedName>
</protein>
<keyword evidence="3" id="KW-1185">Reference proteome</keyword>
<gene>
    <name evidence="2" type="ORF">JBF12_00935</name>
</gene>
<keyword evidence="1" id="KW-1133">Transmembrane helix</keyword>
<dbReference type="EMBL" id="JAEEAQ010000005">
    <property type="protein sequence ID" value="MBI0311622.1"/>
    <property type="molecule type" value="Genomic_DNA"/>
</dbReference>
<evidence type="ECO:0000313" key="3">
    <source>
        <dbReference type="Proteomes" id="UP000638849"/>
    </source>
</evidence>
<dbReference type="RefSeq" id="WP_198274908.1">
    <property type="nucleotide sequence ID" value="NZ_BAAAIF010000018.1"/>
</dbReference>
<feature type="transmembrane region" description="Helical" evidence="1">
    <location>
        <begin position="52"/>
        <end position="72"/>
    </location>
</feature>
<keyword evidence="1" id="KW-0472">Membrane</keyword>
<accession>A0ABS0R2M5</accession>
<sequence length="95" mass="10509">MTPISRSARPDRVILLSRSPRHTARQVWRALRHSRASSNATATRPTFDGMEITPSVLAVLPFTVSLVLVVAVSHPDPAVRDRALRVLEALFGTQR</sequence>
<comment type="caution">
    <text evidence="2">The sequence shown here is derived from an EMBL/GenBank/DDBJ whole genome shotgun (WGS) entry which is preliminary data.</text>
</comment>
<keyword evidence="1" id="KW-0812">Transmembrane</keyword>
<organism evidence="2 3">
    <name type="scientific">Streptomyces javensis</name>
    <dbReference type="NCBI Taxonomy" id="114698"/>
    <lineage>
        <taxon>Bacteria</taxon>
        <taxon>Bacillati</taxon>
        <taxon>Actinomycetota</taxon>
        <taxon>Actinomycetes</taxon>
        <taxon>Kitasatosporales</taxon>
        <taxon>Streptomycetaceae</taxon>
        <taxon>Streptomyces</taxon>
        <taxon>Streptomyces violaceusniger group</taxon>
    </lineage>
</organism>
<name>A0ABS0R2M5_9ACTN</name>
<proteinExistence type="predicted"/>
<reference evidence="2 3" key="1">
    <citation type="submission" date="2020-12" db="EMBL/GenBank/DDBJ databases">
        <authorList>
            <person name="Kusuma A.B."/>
            <person name="Nouioui I."/>
            <person name="Goodfellow M."/>
        </authorList>
    </citation>
    <scope>NUCLEOTIDE SEQUENCE [LARGE SCALE GENOMIC DNA]</scope>
    <source>
        <strain evidence="2 3">DSM 41764</strain>
    </source>
</reference>
<evidence type="ECO:0000313" key="2">
    <source>
        <dbReference type="EMBL" id="MBI0311622.1"/>
    </source>
</evidence>